<evidence type="ECO:0000313" key="2">
    <source>
        <dbReference type="Proteomes" id="UP000009172"/>
    </source>
</evidence>
<reference evidence="2" key="1">
    <citation type="journal article" date="2012" name="MBio">
        <title>Comparative genome analysis of Trichophyton rubrum and related dermatophytes reveals candidate genes involved in infection.</title>
        <authorList>
            <person name="Martinez D.A."/>
            <person name="Oliver B.G."/>
            <person name="Graeser Y."/>
            <person name="Goldberg J.M."/>
            <person name="Li W."/>
            <person name="Martinez-Rossi N.M."/>
            <person name="Monod M."/>
            <person name="Shelest E."/>
            <person name="Barton R.C."/>
            <person name="Birch E."/>
            <person name="Brakhage A.A."/>
            <person name="Chen Z."/>
            <person name="Gurr S.J."/>
            <person name="Heiman D."/>
            <person name="Heitman J."/>
            <person name="Kosti I."/>
            <person name="Rossi A."/>
            <person name="Saif S."/>
            <person name="Samalova M."/>
            <person name="Saunders C.W."/>
            <person name="Shea T."/>
            <person name="Summerbell R.C."/>
            <person name="Xu J."/>
            <person name="Young S."/>
            <person name="Zeng Q."/>
            <person name="Birren B.W."/>
            <person name="Cuomo C.A."/>
            <person name="White T.C."/>
        </authorList>
    </citation>
    <scope>NUCLEOTIDE SEQUENCE [LARGE SCALE GENOMIC DNA]</scope>
    <source>
        <strain evidence="2">CBS 112818</strain>
    </source>
</reference>
<organism evidence="1 2">
    <name type="scientific">Trichophyton tonsurans (strain CBS 112818)</name>
    <name type="common">Scalp ringworm fungus</name>
    <dbReference type="NCBI Taxonomy" id="647933"/>
    <lineage>
        <taxon>Eukaryota</taxon>
        <taxon>Fungi</taxon>
        <taxon>Dikarya</taxon>
        <taxon>Ascomycota</taxon>
        <taxon>Pezizomycotina</taxon>
        <taxon>Eurotiomycetes</taxon>
        <taxon>Eurotiomycetidae</taxon>
        <taxon>Onygenales</taxon>
        <taxon>Arthrodermataceae</taxon>
        <taxon>Trichophyton</taxon>
    </lineage>
</organism>
<sequence>MNEVLAGLCSGGAGSADGILLELDGGRHGYWKAGPGDSSSNSSNSNYDGRASERARRLCIGRGDCRSMEESSGVTGYMSLAGASGRWRLVLWTVGRRVRGDVFQAVYSRITTKYREIDRQRRTTASDGGRTMELAELKLAAKSMSLAKSMEVVEIKYFKVKIEKAQKGKVEAEVDYPIGRFSGRDNKDIRKT</sequence>
<gene>
    <name evidence="1" type="ORF">TESG_04898</name>
</gene>
<dbReference type="EMBL" id="GG698502">
    <property type="protein sequence ID" value="EGD97490.1"/>
    <property type="molecule type" value="Genomic_DNA"/>
</dbReference>
<dbReference type="Proteomes" id="UP000009172">
    <property type="component" value="Unassembled WGS sequence"/>
</dbReference>
<name>F2S1P1_TRIT1</name>
<dbReference type="AlphaFoldDB" id="F2S1P1"/>
<protein>
    <submittedName>
        <fullName evidence="1">Uncharacterized protein</fullName>
    </submittedName>
</protein>
<dbReference type="HOGENOM" id="CLU_1416114_0_0_1"/>
<proteinExistence type="predicted"/>
<evidence type="ECO:0000313" key="1">
    <source>
        <dbReference type="EMBL" id="EGD97490.1"/>
    </source>
</evidence>
<accession>F2S1P1</accession>
<keyword evidence="2" id="KW-1185">Reference proteome</keyword>